<evidence type="ECO:0000256" key="1">
    <source>
        <dbReference type="ARBA" id="ARBA00010641"/>
    </source>
</evidence>
<evidence type="ECO:0000256" key="3">
    <source>
        <dbReference type="ARBA" id="ARBA00023082"/>
    </source>
</evidence>
<dbReference type="PANTHER" id="PTHR43133:SF8">
    <property type="entry name" value="RNA POLYMERASE SIGMA FACTOR HI_1459-RELATED"/>
    <property type="match status" value="1"/>
</dbReference>
<dbReference type="RefSeq" id="WP_229824743.1">
    <property type="nucleotide sequence ID" value="NZ_BMRC01000022.1"/>
</dbReference>
<keyword evidence="3" id="KW-0731">Sigma factor</keyword>
<keyword evidence="9" id="KW-1185">Reference proteome</keyword>
<dbReference type="SUPFAM" id="SSF88659">
    <property type="entry name" value="Sigma3 and sigma4 domains of RNA polymerase sigma factors"/>
    <property type="match status" value="1"/>
</dbReference>
<name>A0ABV5IX66_9ACTN</name>
<comment type="caution">
    <text evidence="8">The sequence shown here is derived from an EMBL/GenBank/DDBJ whole genome shotgun (WGS) entry which is preliminary data.</text>
</comment>
<evidence type="ECO:0000256" key="2">
    <source>
        <dbReference type="ARBA" id="ARBA00023015"/>
    </source>
</evidence>
<evidence type="ECO:0000256" key="5">
    <source>
        <dbReference type="ARBA" id="ARBA00023163"/>
    </source>
</evidence>
<keyword evidence="4" id="KW-0238">DNA-binding</keyword>
<accession>A0ABV5IX66</accession>
<dbReference type="InterPro" id="IPR013324">
    <property type="entry name" value="RNA_pol_sigma_r3/r4-like"/>
</dbReference>
<dbReference type="PANTHER" id="PTHR43133">
    <property type="entry name" value="RNA POLYMERASE ECF-TYPE SIGMA FACTO"/>
    <property type="match status" value="1"/>
</dbReference>
<comment type="similarity">
    <text evidence="1">Belongs to the sigma-70 factor family. ECF subfamily.</text>
</comment>
<gene>
    <name evidence="8" type="ORF">ACFFV7_48740</name>
</gene>
<protein>
    <submittedName>
        <fullName evidence="8">RNA polymerase sigma factor</fullName>
    </submittedName>
</protein>
<dbReference type="NCBIfam" id="TIGR02937">
    <property type="entry name" value="sigma70-ECF"/>
    <property type="match status" value="1"/>
</dbReference>
<dbReference type="InterPro" id="IPR039425">
    <property type="entry name" value="RNA_pol_sigma-70-like"/>
</dbReference>
<feature type="domain" description="RNA polymerase sigma factor 70 region 4 type 2" evidence="7">
    <location>
        <begin position="145"/>
        <end position="193"/>
    </location>
</feature>
<dbReference type="InterPro" id="IPR036388">
    <property type="entry name" value="WH-like_DNA-bd_sf"/>
</dbReference>
<evidence type="ECO:0000259" key="7">
    <source>
        <dbReference type="Pfam" id="PF08281"/>
    </source>
</evidence>
<dbReference type="InterPro" id="IPR013325">
    <property type="entry name" value="RNA_pol_sigma_r2"/>
</dbReference>
<dbReference type="Gene3D" id="1.10.1740.10">
    <property type="match status" value="1"/>
</dbReference>
<keyword evidence="5" id="KW-0804">Transcription</keyword>
<dbReference type="InterPro" id="IPR014284">
    <property type="entry name" value="RNA_pol_sigma-70_dom"/>
</dbReference>
<dbReference type="EMBL" id="JBHMEI010000095">
    <property type="protein sequence ID" value="MFB9209146.1"/>
    <property type="molecule type" value="Genomic_DNA"/>
</dbReference>
<dbReference type="Proteomes" id="UP001589647">
    <property type="component" value="Unassembled WGS sequence"/>
</dbReference>
<feature type="domain" description="RNA polymerase sigma-70 region 2" evidence="6">
    <location>
        <begin position="43"/>
        <end position="109"/>
    </location>
</feature>
<dbReference type="CDD" id="cd06171">
    <property type="entry name" value="Sigma70_r4"/>
    <property type="match status" value="1"/>
</dbReference>
<dbReference type="InterPro" id="IPR007627">
    <property type="entry name" value="RNA_pol_sigma70_r2"/>
</dbReference>
<proteinExistence type="inferred from homology"/>
<evidence type="ECO:0000313" key="9">
    <source>
        <dbReference type="Proteomes" id="UP001589647"/>
    </source>
</evidence>
<evidence type="ECO:0000256" key="4">
    <source>
        <dbReference type="ARBA" id="ARBA00023125"/>
    </source>
</evidence>
<organism evidence="8 9">
    <name type="scientific">Nonomuraea spiralis</name>
    <dbReference type="NCBI Taxonomy" id="46182"/>
    <lineage>
        <taxon>Bacteria</taxon>
        <taxon>Bacillati</taxon>
        <taxon>Actinomycetota</taxon>
        <taxon>Actinomycetes</taxon>
        <taxon>Streptosporangiales</taxon>
        <taxon>Streptosporangiaceae</taxon>
        <taxon>Nonomuraea</taxon>
    </lineage>
</organism>
<keyword evidence="2" id="KW-0805">Transcription regulation</keyword>
<sequence length="204" mass="22720">MLLQRGVRREPPGPASIKPGWNFVFKLHIEASRRDPDRFGAVFDRYFAAIHRYVHLRLGEPAADDLAAETFLRAFRDRNRFDLTCPSARPWLYGIASNLVAEHHRGEARRYRALARSADATEIDSHDERVAQRVSAAVMQPRLATGLARLSAGDRDVLLLVACAQLSYDEVADALGIPQGTVGSRLNRARKKLRKIIGPAGEAL</sequence>
<dbReference type="Pfam" id="PF04542">
    <property type="entry name" value="Sigma70_r2"/>
    <property type="match status" value="1"/>
</dbReference>
<reference evidence="8 9" key="1">
    <citation type="submission" date="2024-09" db="EMBL/GenBank/DDBJ databases">
        <authorList>
            <person name="Sun Q."/>
            <person name="Mori K."/>
        </authorList>
    </citation>
    <scope>NUCLEOTIDE SEQUENCE [LARGE SCALE GENOMIC DNA]</scope>
    <source>
        <strain evidence="8 9">CCM 3426</strain>
    </source>
</reference>
<dbReference type="SUPFAM" id="SSF88946">
    <property type="entry name" value="Sigma2 domain of RNA polymerase sigma factors"/>
    <property type="match status" value="1"/>
</dbReference>
<dbReference type="Gene3D" id="1.10.10.10">
    <property type="entry name" value="Winged helix-like DNA-binding domain superfamily/Winged helix DNA-binding domain"/>
    <property type="match status" value="1"/>
</dbReference>
<evidence type="ECO:0000259" key="6">
    <source>
        <dbReference type="Pfam" id="PF04542"/>
    </source>
</evidence>
<dbReference type="Pfam" id="PF08281">
    <property type="entry name" value="Sigma70_r4_2"/>
    <property type="match status" value="1"/>
</dbReference>
<dbReference type="InterPro" id="IPR013249">
    <property type="entry name" value="RNA_pol_sigma70_r4_t2"/>
</dbReference>
<evidence type="ECO:0000313" key="8">
    <source>
        <dbReference type="EMBL" id="MFB9209146.1"/>
    </source>
</evidence>